<keyword evidence="3" id="KW-1185">Reference proteome</keyword>
<dbReference type="InterPro" id="IPR041318">
    <property type="entry name" value="pEK499_p136"/>
</dbReference>
<evidence type="ECO:0000313" key="2">
    <source>
        <dbReference type="EMBL" id="RXK61601.1"/>
    </source>
</evidence>
<feature type="domain" description="pEK499-p136 HEPN" evidence="1">
    <location>
        <begin position="1"/>
        <end position="173"/>
    </location>
</feature>
<sequence>MSEIKNYKIDFVTRTKELLNDNFADFKSKDKEVTFLLNCLLGLIVNVSENEKKSKLTFNGKIDHAFISLLPDKVGFIIKKRHSEDLTDERVEKIETKIGHKSDLKSQDKFWFINKLRNGIAHQNIEGINEANKWVGVKLWNTYNEERDFEIIFTVDQLKSLALKIADDYLTKHKPTNEKKKTSR</sequence>
<accession>A0A4Q1CLS2</accession>
<dbReference type="RefSeq" id="WP_129128974.1">
    <property type="nucleotide sequence ID" value="NZ_SDHW01000001.1"/>
</dbReference>
<dbReference type="EMBL" id="SDHW01000001">
    <property type="protein sequence ID" value="RXK61601.1"/>
    <property type="molecule type" value="Genomic_DNA"/>
</dbReference>
<proteinExistence type="predicted"/>
<protein>
    <recommendedName>
        <fullName evidence="1">pEK499-p136 HEPN domain-containing protein</fullName>
    </recommendedName>
</protein>
<dbReference type="Proteomes" id="UP000290204">
    <property type="component" value="Unassembled WGS sequence"/>
</dbReference>
<dbReference type="Pfam" id="PF18736">
    <property type="entry name" value="pEK499_p136"/>
    <property type="match status" value="1"/>
</dbReference>
<name>A0A4Q1CLS2_9BACT</name>
<dbReference type="OrthoDB" id="1493423at2"/>
<evidence type="ECO:0000259" key="1">
    <source>
        <dbReference type="Pfam" id="PF18736"/>
    </source>
</evidence>
<comment type="caution">
    <text evidence="2">The sequence shown here is derived from an EMBL/GenBank/DDBJ whole genome shotgun (WGS) entry which is preliminary data.</text>
</comment>
<gene>
    <name evidence="2" type="ORF">ESA94_00880</name>
</gene>
<organism evidence="2 3">
    <name type="scientific">Lacibacter luteus</name>
    <dbReference type="NCBI Taxonomy" id="2508719"/>
    <lineage>
        <taxon>Bacteria</taxon>
        <taxon>Pseudomonadati</taxon>
        <taxon>Bacteroidota</taxon>
        <taxon>Chitinophagia</taxon>
        <taxon>Chitinophagales</taxon>
        <taxon>Chitinophagaceae</taxon>
        <taxon>Lacibacter</taxon>
    </lineage>
</organism>
<evidence type="ECO:0000313" key="3">
    <source>
        <dbReference type="Proteomes" id="UP000290204"/>
    </source>
</evidence>
<dbReference type="AlphaFoldDB" id="A0A4Q1CLS2"/>
<reference evidence="2 3" key="1">
    <citation type="submission" date="2019-01" db="EMBL/GenBank/DDBJ databases">
        <title>Lacibacter sp. strain TTM-7.</title>
        <authorList>
            <person name="Chen W.-M."/>
        </authorList>
    </citation>
    <scope>NUCLEOTIDE SEQUENCE [LARGE SCALE GENOMIC DNA]</scope>
    <source>
        <strain evidence="2 3">TTM-7</strain>
    </source>
</reference>